<dbReference type="eggNOG" id="COG2755">
    <property type="taxonomic scope" value="Bacteria"/>
</dbReference>
<keyword evidence="3" id="KW-1185">Reference proteome</keyword>
<accession>F1T424</accession>
<dbReference type="OrthoDB" id="3185958at2"/>
<dbReference type="InterPro" id="IPR036514">
    <property type="entry name" value="SGNH_hydro_sf"/>
</dbReference>
<proteinExistence type="predicted"/>
<dbReference type="InterPro" id="IPR000182">
    <property type="entry name" value="GNAT_dom"/>
</dbReference>
<reference evidence="2 3" key="1">
    <citation type="submission" date="2011-02" db="EMBL/GenBank/DDBJ databases">
        <authorList>
            <person name="Muzny D."/>
            <person name="Qin X."/>
            <person name="Buhay C."/>
            <person name="Dugan-Rocha S."/>
            <person name="Ding Y."/>
            <person name="Chen G."/>
            <person name="Hawes A."/>
            <person name="Holder M."/>
            <person name="Jhangiani S."/>
            <person name="Johnson A."/>
            <person name="Khan Z."/>
            <person name="Li Z."/>
            <person name="Liu W."/>
            <person name="Liu X."/>
            <person name="Perez L."/>
            <person name="Shen H."/>
            <person name="Wang Q."/>
            <person name="Watt J."/>
            <person name="Xi L."/>
            <person name="Xin Y."/>
            <person name="Zhou J."/>
            <person name="Deng J."/>
            <person name="Jiang H."/>
            <person name="Liu Y."/>
            <person name="Qu J."/>
            <person name="Song X.-Z."/>
            <person name="Zhang L."/>
            <person name="Villasana D."/>
            <person name="Johnson A."/>
            <person name="Liu J."/>
            <person name="Liyanage D."/>
            <person name="Lorensuhewa L."/>
            <person name="Robinson T."/>
            <person name="Song A."/>
            <person name="Song B.-B."/>
            <person name="Dinh H."/>
            <person name="Thornton R."/>
            <person name="Coyle M."/>
            <person name="Francisco L."/>
            <person name="Jackson L."/>
            <person name="Javaid M."/>
            <person name="Korchina V."/>
            <person name="Kovar C."/>
            <person name="Mata R."/>
            <person name="Mathew T."/>
            <person name="Ngo R."/>
            <person name="Nguyen L."/>
            <person name="Nguyen N."/>
            <person name="Okwuonu G."/>
            <person name="Ongeri F."/>
            <person name="Pham C."/>
            <person name="Simmons D."/>
            <person name="Wilczek-Boney K."/>
            <person name="Hale W."/>
            <person name="Jakkamsetti A."/>
            <person name="Pham P."/>
            <person name="Ruth R."/>
            <person name="San Lucas F."/>
            <person name="Warren J."/>
            <person name="Zhang J."/>
            <person name="Zhao Z."/>
            <person name="Zhou C."/>
            <person name="Zhu D."/>
            <person name="Lee S."/>
            <person name="Bess C."/>
            <person name="Blankenburg K."/>
            <person name="Forbes L."/>
            <person name="Fu Q."/>
            <person name="Gubbala S."/>
            <person name="Hirani K."/>
            <person name="Jayaseelan J.C."/>
            <person name="Lara F."/>
            <person name="Munidasa M."/>
            <person name="Palculict T."/>
            <person name="Patil S."/>
            <person name="Pu L.-L."/>
            <person name="Saada N."/>
            <person name="Tang L."/>
            <person name="Weissenberger G."/>
            <person name="Zhu Y."/>
            <person name="Hemphill L."/>
            <person name="Shang Y."/>
            <person name="Youmans B."/>
            <person name="Ayvaz T."/>
            <person name="Ross M."/>
            <person name="Santibanez J."/>
            <person name="Aqrawi P."/>
            <person name="Gross S."/>
            <person name="Joshi V."/>
            <person name="Fowler G."/>
            <person name="Nazareth L."/>
            <person name="Reid J."/>
            <person name="Worley K."/>
            <person name="Petrosino J."/>
            <person name="Highlander S."/>
            <person name="Gibbs R."/>
        </authorList>
    </citation>
    <scope>NUCLEOTIDE SEQUENCE [LARGE SCALE GENOMIC DNA]</scope>
    <source>
        <strain evidence="2 3">DSM 15829</strain>
    </source>
</reference>
<evidence type="ECO:0000313" key="3">
    <source>
        <dbReference type="Proteomes" id="UP000005947"/>
    </source>
</evidence>
<dbReference type="CDD" id="cd00229">
    <property type="entry name" value="SGNH_hydrolase"/>
    <property type="match status" value="1"/>
</dbReference>
<name>F1T424_9ACTN</name>
<dbReference type="CDD" id="cd04301">
    <property type="entry name" value="NAT_SF"/>
    <property type="match status" value="1"/>
</dbReference>
<dbReference type="Gene3D" id="3.40.50.1110">
    <property type="entry name" value="SGNH hydrolase"/>
    <property type="match status" value="1"/>
</dbReference>
<dbReference type="AlphaFoldDB" id="F1T424"/>
<dbReference type="Proteomes" id="UP000005947">
    <property type="component" value="Unassembled WGS sequence"/>
</dbReference>
<organism evidence="2 3">
    <name type="scientific">Fannyhessea vaginae DSM 15829</name>
    <dbReference type="NCBI Taxonomy" id="525256"/>
    <lineage>
        <taxon>Bacteria</taxon>
        <taxon>Bacillati</taxon>
        <taxon>Actinomycetota</taxon>
        <taxon>Coriobacteriia</taxon>
        <taxon>Coriobacteriales</taxon>
        <taxon>Atopobiaceae</taxon>
        <taxon>Fannyhessea</taxon>
    </lineage>
</organism>
<dbReference type="PROSITE" id="PS51186">
    <property type="entry name" value="GNAT"/>
    <property type="match status" value="1"/>
</dbReference>
<dbReference type="SUPFAM" id="SSF52266">
    <property type="entry name" value="SGNH hydrolase"/>
    <property type="match status" value="1"/>
</dbReference>
<dbReference type="EMBL" id="ACGK02000001">
    <property type="protein sequence ID" value="EGF23468.1"/>
    <property type="molecule type" value="Genomic_DNA"/>
</dbReference>
<sequence length="665" mass="74830">MTLDERIKQGRLGAQPLCVAAKDFVCGAVRVAPELKSWYRPWRFTHEQFRALGSCRAWHPGLFRQMARTGAGITLQFETDSSEIFVELRLDEEPSGTRAMLDIAKRMQQAHECDEIISTQSSHAVYDGVSVDIDGRHIPPVNVADNSYINLLLEDPQDMPLVGSVQLPGFGGVHKVCIHLPALRGCIIRSIYANGTFVRPLEHKPQLLVLGDSISQGFITGDPACVWVHTFAQTHNLEVVNQSIGGQVFQPGLLYGLSQFINPQVIIVELGANYRYEPCLARLVHKDIHTYFVELTHVFPQVPIFVLSPVWHTPDMYPPHKLSCFNQVSSWIQAQCRCYENLVFVDGLRLLSHNNTMMADYYGHPGVHGSRELCKRFSLVYSSYKLSSTPSLQASARSRALTLLDEVCAGTTNKKDCTCAAQGVLGLREALRRGLGVVKYVDDDSILLGLSNGCDMLWSNNAQRARMLMQVIGSTRAVCLTNYHLLEALSSLDSYESSNVYYIGVYTSSKKRRIGAHRVIKPLDESYLDTIKKTYRYADSYTDEQYIQLLRRGCIVGAFDHDMLVGYIGEHEYGAIGMLEVFEPFRRKGWGKALESYKINQFLDRGDTAWLEIKQGNTESIALQRSLGVEVCDDALEVWIELKDQDSNKEFYRDTNKPVCTSSNR</sequence>
<keyword evidence="2" id="KW-0808">Transferase</keyword>
<dbReference type="InterPro" id="IPR016181">
    <property type="entry name" value="Acyl_CoA_acyltransferase"/>
</dbReference>
<dbReference type="Gene3D" id="2.60.120.260">
    <property type="entry name" value="Galactose-binding domain-like"/>
    <property type="match status" value="1"/>
</dbReference>
<gene>
    <name evidence="2" type="ORF">HMPREF0091_10415</name>
</gene>
<dbReference type="Pfam" id="PF08445">
    <property type="entry name" value="FR47"/>
    <property type="match status" value="1"/>
</dbReference>
<dbReference type="GO" id="GO:0016747">
    <property type="term" value="F:acyltransferase activity, transferring groups other than amino-acyl groups"/>
    <property type="evidence" value="ECO:0007669"/>
    <property type="project" value="InterPro"/>
</dbReference>
<dbReference type="eggNOG" id="COG1670">
    <property type="taxonomic scope" value="Bacteria"/>
</dbReference>
<protein>
    <submittedName>
        <fullName evidence="2">Acetyltransferase, GNAT family</fullName>
    </submittedName>
</protein>
<dbReference type="Gene3D" id="3.40.630.30">
    <property type="match status" value="1"/>
</dbReference>
<feature type="domain" description="N-acetyltransferase" evidence="1">
    <location>
        <begin position="518"/>
        <end position="658"/>
    </location>
</feature>
<evidence type="ECO:0000259" key="1">
    <source>
        <dbReference type="PROSITE" id="PS51186"/>
    </source>
</evidence>
<dbReference type="Pfam" id="PF13472">
    <property type="entry name" value="Lipase_GDSL_2"/>
    <property type="match status" value="1"/>
</dbReference>
<dbReference type="GeneID" id="93210031"/>
<dbReference type="RefSeq" id="WP_006302565.1">
    <property type="nucleotide sequence ID" value="NZ_ACGK02000001.1"/>
</dbReference>
<dbReference type="InterPro" id="IPR013653">
    <property type="entry name" value="GCN5-like_dom"/>
</dbReference>
<comment type="caution">
    <text evidence="2">The sequence shown here is derived from an EMBL/GenBank/DDBJ whole genome shotgun (WGS) entry which is preliminary data.</text>
</comment>
<dbReference type="SUPFAM" id="SSF55729">
    <property type="entry name" value="Acyl-CoA N-acyltransferases (Nat)"/>
    <property type="match status" value="1"/>
</dbReference>
<evidence type="ECO:0000313" key="2">
    <source>
        <dbReference type="EMBL" id="EGF23468.1"/>
    </source>
</evidence>
<dbReference type="InterPro" id="IPR013830">
    <property type="entry name" value="SGNH_hydro"/>
</dbReference>